<dbReference type="PANTHER" id="PTHR43484:SF1">
    <property type="entry name" value="FLAGELLAR MOTOR SWITCH PROTEIN FLIN"/>
    <property type="match status" value="1"/>
</dbReference>
<gene>
    <name evidence="2" type="primary">cheC</name>
    <name evidence="2" type="ORF">SIID45300_00897</name>
</gene>
<dbReference type="SUPFAM" id="SSF103039">
    <property type="entry name" value="CheC-like"/>
    <property type="match status" value="1"/>
</dbReference>
<sequence>MHTGSDERAGPGGGDEMFFLTEMEEDALKEFFNMGLGMAAASLSQMVDNEVLLSLPQLKVVSYEEATRMLVSNGEEKLVAIRQNFTGELTGTALLIFPGAESLELVRTLLNEQMPLEVLVELEQETLQDVGNVVLNAFLESFTQMMSIQFEFEAAEFLKGSSSFLLDISSHLAAQRRALFDEEDAGGERAFVLMMDFKTHDEEEAQRTLSGFVVLLFSQHSMEILKRELKVILANL</sequence>
<dbReference type="EMBL" id="BAAFGK010000004">
    <property type="protein sequence ID" value="GAB0056589.1"/>
    <property type="molecule type" value="Genomic_DNA"/>
</dbReference>
<comment type="caution">
    <text evidence="2">The sequence shown here is derived from an EMBL/GenBank/DDBJ whole genome shotgun (WGS) entry which is preliminary data.</text>
</comment>
<dbReference type="RefSeq" id="WP_420904315.1">
    <property type="nucleotide sequence ID" value="NZ_BAAFGK010000004.1"/>
</dbReference>
<name>A0ABQ0C6T0_9PROT</name>
<dbReference type="Gene3D" id="3.40.1550.10">
    <property type="entry name" value="CheC-like"/>
    <property type="match status" value="1"/>
</dbReference>
<evidence type="ECO:0000256" key="1">
    <source>
        <dbReference type="ARBA" id="ARBA00022500"/>
    </source>
</evidence>
<dbReference type="Proteomes" id="UP001628193">
    <property type="component" value="Unassembled WGS sequence"/>
</dbReference>
<dbReference type="InterPro" id="IPR028976">
    <property type="entry name" value="CheC-like_sf"/>
</dbReference>
<accession>A0ABQ0C6T0</accession>
<protein>
    <submittedName>
        <fullName evidence="2">Chemotaxis protein CheC</fullName>
    </submittedName>
</protein>
<evidence type="ECO:0000313" key="3">
    <source>
        <dbReference type="Proteomes" id="UP001628193"/>
    </source>
</evidence>
<keyword evidence="1" id="KW-0145">Chemotaxis</keyword>
<dbReference type="PANTHER" id="PTHR43484">
    <property type="match status" value="1"/>
</dbReference>
<organism evidence="2 3">
    <name type="scientific">Candidatus Magnetaquiglobus chichijimensis</name>
    <dbReference type="NCBI Taxonomy" id="3141448"/>
    <lineage>
        <taxon>Bacteria</taxon>
        <taxon>Pseudomonadati</taxon>
        <taxon>Pseudomonadota</taxon>
        <taxon>Magnetococcia</taxon>
        <taxon>Magnetococcales</taxon>
        <taxon>Candidatus Magnetaquicoccaceae</taxon>
        <taxon>Candidatus Magnetaquiglobus</taxon>
    </lineage>
</organism>
<evidence type="ECO:0000313" key="2">
    <source>
        <dbReference type="EMBL" id="GAB0056589.1"/>
    </source>
</evidence>
<dbReference type="InterPro" id="IPR051469">
    <property type="entry name" value="FliN/MopA/SpaO"/>
</dbReference>
<reference evidence="2 3" key="1">
    <citation type="submission" date="2024-09" db="EMBL/GenBank/DDBJ databases">
        <title>Draft genome sequence of Candidatus Magnetaquicoccaceae bacterium FCR-1.</title>
        <authorList>
            <person name="Shimoshige H."/>
            <person name="Shimamura S."/>
            <person name="Taoka A."/>
            <person name="Kobayashi H."/>
            <person name="Maekawa T."/>
        </authorList>
    </citation>
    <scope>NUCLEOTIDE SEQUENCE [LARGE SCALE GENOMIC DNA]</scope>
    <source>
        <strain evidence="2 3">FCR-1</strain>
    </source>
</reference>
<dbReference type="CDD" id="cd17910">
    <property type="entry name" value="CheC_ClassII"/>
    <property type="match status" value="1"/>
</dbReference>
<keyword evidence="3" id="KW-1185">Reference proteome</keyword>
<proteinExistence type="predicted"/>